<name>A0A564Z9L5_HYMDI</name>
<dbReference type="EMBL" id="CABIJS010000698">
    <property type="protein sequence ID" value="VUZ56116.1"/>
    <property type="molecule type" value="Genomic_DNA"/>
</dbReference>
<keyword evidence="1" id="KW-1133">Transmembrane helix</keyword>
<evidence type="ECO:0000313" key="2">
    <source>
        <dbReference type="EMBL" id="VUZ56116.1"/>
    </source>
</evidence>
<accession>A0A564Z9L5</accession>
<proteinExistence type="predicted"/>
<dbReference type="AlphaFoldDB" id="A0A564Z9L5"/>
<sequence>MDKPLLMSVNVTLSLVEFSIVKPLPLNGQWNSPPISMYLNSFANSIPLHHFTHDKSPTSDFQQPIPAARFAPSAVAPTSFRRLFSNVLLSAYFALSFDCVVLYLVNLVLWNLMNRLMSDALHLFAIMQTKK</sequence>
<evidence type="ECO:0000256" key="1">
    <source>
        <dbReference type="SAM" id="Phobius"/>
    </source>
</evidence>
<keyword evidence="1" id="KW-0472">Membrane</keyword>
<keyword evidence="1" id="KW-0812">Transmembrane</keyword>
<feature type="transmembrane region" description="Helical" evidence="1">
    <location>
        <begin position="87"/>
        <end position="109"/>
    </location>
</feature>
<gene>
    <name evidence="2" type="ORF">WMSIL1_LOCUS13797</name>
</gene>
<dbReference type="Proteomes" id="UP000321570">
    <property type="component" value="Unassembled WGS sequence"/>
</dbReference>
<organism evidence="2 3">
    <name type="scientific">Hymenolepis diminuta</name>
    <name type="common">Rat tapeworm</name>
    <dbReference type="NCBI Taxonomy" id="6216"/>
    <lineage>
        <taxon>Eukaryota</taxon>
        <taxon>Metazoa</taxon>
        <taxon>Spiralia</taxon>
        <taxon>Lophotrochozoa</taxon>
        <taxon>Platyhelminthes</taxon>
        <taxon>Cestoda</taxon>
        <taxon>Eucestoda</taxon>
        <taxon>Cyclophyllidea</taxon>
        <taxon>Hymenolepididae</taxon>
        <taxon>Hymenolepis</taxon>
    </lineage>
</organism>
<evidence type="ECO:0000313" key="3">
    <source>
        <dbReference type="Proteomes" id="UP000321570"/>
    </source>
</evidence>
<keyword evidence="3" id="KW-1185">Reference proteome</keyword>
<reference evidence="2 3" key="1">
    <citation type="submission" date="2019-07" db="EMBL/GenBank/DDBJ databases">
        <authorList>
            <person name="Jastrzebski P J."/>
            <person name="Paukszto L."/>
            <person name="Jastrzebski P J."/>
        </authorList>
    </citation>
    <scope>NUCLEOTIDE SEQUENCE [LARGE SCALE GENOMIC DNA]</scope>
    <source>
        <strain evidence="2 3">WMS-il1</strain>
    </source>
</reference>
<protein>
    <submittedName>
        <fullName evidence="2">Uncharacterized protein</fullName>
    </submittedName>
</protein>